<dbReference type="AlphaFoldDB" id="A0A6G8F2U9"/>
<evidence type="ECO:0000256" key="1">
    <source>
        <dbReference type="SAM" id="Phobius"/>
    </source>
</evidence>
<keyword evidence="1" id="KW-1133">Transmembrane helix</keyword>
<name>A0A6G8F2U9_9PROT</name>
<keyword evidence="1" id="KW-0812">Transmembrane</keyword>
<sequence length="46" mass="5119">MKLWSKEALVLGGVYGVLETPRSLLGFENLAGIFLFCSSFVYLCFV</sequence>
<dbReference type="EMBL" id="MN990731">
    <property type="protein sequence ID" value="QIM10566.1"/>
    <property type="molecule type" value="Genomic_DNA"/>
</dbReference>
<protein>
    <submittedName>
        <fullName evidence="2">Uncharacterized protein</fullName>
    </submittedName>
</protein>
<proteinExistence type="predicted"/>
<gene>
    <name evidence="2" type="ORF">PlAlph_4580</name>
</gene>
<feature type="transmembrane region" description="Helical" evidence="1">
    <location>
        <begin position="24"/>
        <end position="45"/>
    </location>
</feature>
<keyword evidence="1" id="KW-0472">Membrane</keyword>
<organism evidence="2">
    <name type="scientific">uncultured Alphaproteobacteria bacterium</name>
    <dbReference type="NCBI Taxonomy" id="91750"/>
    <lineage>
        <taxon>Bacteria</taxon>
        <taxon>Pseudomonadati</taxon>
        <taxon>Pseudomonadota</taxon>
        <taxon>Alphaproteobacteria</taxon>
        <taxon>environmental samples</taxon>
    </lineage>
</organism>
<reference evidence="2" key="1">
    <citation type="journal article" date="2020" name="J. ISSAAS">
        <title>Lactobacilli and other gastrointestinal microbiota of Peromyscus leucopus, reservoir host for agents of Lyme disease and other zoonoses in North America.</title>
        <authorList>
            <person name="Milovic A."/>
            <person name="Bassam K."/>
            <person name="Shao H."/>
            <person name="Chatzistamou I."/>
            <person name="Tufts D.M."/>
            <person name="Diuk-Wasser M."/>
            <person name="Barbour A.G."/>
        </authorList>
    </citation>
    <scope>NUCLEOTIDE SEQUENCE</scope>
    <source>
        <strain evidence="2">LL90</strain>
    </source>
</reference>
<accession>A0A6G8F2U9</accession>
<evidence type="ECO:0000313" key="2">
    <source>
        <dbReference type="EMBL" id="QIM10566.1"/>
    </source>
</evidence>